<dbReference type="PROSITE" id="PS50297">
    <property type="entry name" value="ANK_REP_REGION"/>
    <property type="match status" value="7"/>
</dbReference>
<feature type="domain" description="SOCS box" evidence="6">
    <location>
        <begin position="572"/>
        <end position="612"/>
    </location>
</feature>
<gene>
    <name evidence="7" type="ORF">DNTS_023922</name>
</gene>
<reference evidence="7 8" key="1">
    <citation type="journal article" date="2019" name="Sci. Data">
        <title>Hybrid genome assembly and annotation of Danionella translucida.</title>
        <authorList>
            <person name="Kadobianskyi M."/>
            <person name="Schulze L."/>
            <person name="Schuelke M."/>
            <person name="Judkewitz B."/>
        </authorList>
    </citation>
    <scope>NUCLEOTIDE SEQUENCE [LARGE SCALE GENOMIC DNA]</scope>
    <source>
        <strain evidence="7 8">Bolton</strain>
    </source>
</reference>
<dbReference type="OrthoDB" id="539213at2759"/>
<evidence type="ECO:0000256" key="1">
    <source>
        <dbReference type="ARBA" id="ARBA00004906"/>
    </source>
</evidence>
<keyword evidence="8" id="KW-1185">Reference proteome</keyword>
<dbReference type="GO" id="GO:0035556">
    <property type="term" value="P:intracellular signal transduction"/>
    <property type="evidence" value="ECO:0007669"/>
    <property type="project" value="InterPro"/>
</dbReference>
<dbReference type="InterPro" id="IPR002110">
    <property type="entry name" value="Ankyrin_rpt"/>
</dbReference>
<dbReference type="Pfam" id="PF07525">
    <property type="entry name" value="SOCS_box"/>
    <property type="match status" value="1"/>
</dbReference>
<evidence type="ECO:0000256" key="4">
    <source>
        <dbReference type="PROSITE-ProRule" id="PRU00023"/>
    </source>
</evidence>
<evidence type="ECO:0000313" key="7">
    <source>
        <dbReference type="EMBL" id="TRY57010.1"/>
    </source>
</evidence>
<dbReference type="FunFam" id="1.10.750.20:FF:000001">
    <property type="entry name" value="Ankyrin repeat and SOCS box containing 1"/>
    <property type="match status" value="1"/>
</dbReference>
<dbReference type="EMBL" id="SRMA01027249">
    <property type="protein sequence ID" value="TRY57010.1"/>
    <property type="molecule type" value="Genomic_DNA"/>
</dbReference>
<protein>
    <recommendedName>
        <fullName evidence="6">SOCS box domain-containing protein</fullName>
    </recommendedName>
</protein>
<feature type="region of interest" description="Disordered" evidence="5">
    <location>
        <begin position="55"/>
        <end position="85"/>
    </location>
</feature>
<dbReference type="Pfam" id="PF00023">
    <property type="entry name" value="Ank"/>
    <property type="match status" value="1"/>
</dbReference>
<keyword evidence="2" id="KW-0677">Repeat</keyword>
<evidence type="ECO:0000259" key="6">
    <source>
        <dbReference type="PROSITE" id="PS50225"/>
    </source>
</evidence>
<feature type="repeat" description="ANK" evidence="4">
    <location>
        <begin position="255"/>
        <end position="287"/>
    </location>
</feature>
<evidence type="ECO:0000256" key="2">
    <source>
        <dbReference type="ARBA" id="ARBA00022737"/>
    </source>
</evidence>
<dbReference type="CDD" id="cd03716">
    <property type="entry name" value="SOCS_ASB_like"/>
    <property type="match status" value="1"/>
</dbReference>
<feature type="repeat" description="ANK" evidence="4">
    <location>
        <begin position="222"/>
        <end position="248"/>
    </location>
</feature>
<dbReference type="PRINTS" id="PR01415">
    <property type="entry name" value="ANKYRIN"/>
</dbReference>
<comment type="pathway">
    <text evidence="1">Protein modification; protein ubiquitination.</text>
</comment>
<dbReference type="InterPro" id="IPR036036">
    <property type="entry name" value="SOCS_box-like_dom_sf"/>
</dbReference>
<dbReference type="GO" id="GO:0016567">
    <property type="term" value="P:protein ubiquitination"/>
    <property type="evidence" value="ECO:0007669"/>
    <property type="project" value="UniProtKB-UniPathway"/>
</dbReference>
<dbReference type="Gene3D" id="1.25.40.20">
    <property type="entry name" value="Ankyrin repeat-containing domain"/>
    <property type="match status" value="2"/>
</dbReference>
<dbReference type="PROSITE" id="PS50088">
    <property type="entry name" value="ANK_REPEAT"/>
    <property type="match status" value="8"/>
</dbReference>
<dbReference type="AlphaFoldDB" id="A0A553MUZ2"/>
<dbReference type="SUPFAM" id="SSF48403">
    <property type="entry name" value="Ankyrin repeat"/>
    <property type="match status" value="1"/>
</dbReference>
<feature type="repeat" description="ANK" evidence="4">
    <location>
        <begin position="385"/>
        <end position="413"/>
    </location>
</feature>
<evidence type="ECO:0000256" key="5">
    <source>
        <dbReference type="SAM" id="MobiDB-lite"/>
    </source>
</evidence>
<name>A0A553MUZ2_9TELE</name>
<feature type="repeat" description="ANK" evidence="4">
    <location>
        <begin position="155"/>
        <end position="187"/>
    </location>
</feature>
<feature type="repeat" description="ANK" evidence="4">
    <location>
        <begin position="189"/>
        <end position="221"/>
    </location>
</feature>
<feature type="repeat" description="ANK" evidence="4">
    <location>
        <begin position="343"/>
        <end position="375"/>
    </location>
</feature>
<dbReference type="PROSITE" id="PS50225">
    <property type="entry name" value="SOCS"/>
    <property type="match status" value="1"/>
</dbReference>
<dbReference type="Proteomes" id="UP000316079">
    <property type="component" value="Unassembled WGS sequence"/>
</dbReference>
<keyword evidence="3 4" id="KW-0040">ANK repeat</keyword>
<accession>A0A553MUZ2</accession>
<organism evidence="7 8">
    <name type="scientific">Danionella cerebrum</name>
    <dbReference type="NCBI Taxonomy" id="2873325"/>
    <lineage>
        <taxon>Eukaryota</taxon>
        <taxon>Metazoa</taxon>
        <taxon>Chordata</taxon>
        <taxon>Craniata</taxon>
        <taxon>Vertebrata</taxon>
        <taxon>Euteleostomi</taxon>
        <taxon>Actinopterygii</taxon>
        <taxon>Neopterygii</taxon>
        <taxon>Teleostei</taxon>
        <taxon>Ostariophysi</taxon>
        <taxon>Cypriniformes</taxon>
        <taxon>Danionidae</taxon>
        <taxon>Danioninae</taxon>
        <taxon>Danionella</taxon>
    </lineage>
</organism>
<dbReference type="Gene3D" id="1.10.750.20">
    <property type="entry name" value="SOCS box"/>
    <property type="match status" value="1"/>
</dbReference>
<dbReference type="UniPathway" id="UPA00143"/>
<dbReference type="InterPro" id="IPR001496">
    <property type="entry name" value="SOCS_box"/>
</dbReference>
<dbReference type="SMART" id="SM00969">
    <property type="entry name" value="SOCS_box"/>
    <property type="match status" value="1"/>
</dbReference>
<dbReference type="GO" id="GO:0005737">
    <property type="term" value="C:cytoplasm"/>
    <property type="evidence" value="ECO:0007669"/>
    <property type="project" value="TreeGrafter"/>
</dbReference>
<feature type="compositionally biased region" description="Pro residues" evidence="5">
    <location>
        <begin position="60"/>
        <end position="72"/>
    </location>
</feature>
<dbReference type="SUPFAM" id="SSF158235">
    <property type="entry name" value="SOCS box-like"/>
    <property type="match status" value="1"/>
</dbReference>
<dbReference type="InterPro" id="IPR036770">
    <property type="entry name" value="Ankyrin_rpt-contain_sf"/>
</dbReference>
<dbReference type="Pfam" id="PF12796">
    <property type="entry name" value="Ank_2"/>
    <property type="match status" value="3"/>
</dbReference>
<proteinExistence type="predicted"/>
<evidence type="ECO:0000256" key="3">
    <source>
        <dbReference type="ARBA" id="ARBA00023043"/>
    </source>
</evidence>
<dbReference type="SMART" id="SM00248">
    <property type="entry name" value="ANK"/>
    <property type="match status" value="8"/>
</dbReference>
<feature type="repeat" description="ANK" evidence="4">
    <location>
        <begin position="415"/>
        <end position="444"/>
    </location>
</feature>
<dbReference type="PANTHER" id="PTHR24198:SF190">
    <property type="entry name" value="DYNEIN HEAVY CHAIN 12, AXONEMAL-LIKE"/>
    <property type="match status" value="1"/>
</dbReference>
<dbReference type="STRING" id="623744.A0A553MUZ2"/>
<dbReference type="PANTHER" id="PTHR24198">
    <property type="entry name" value="ANKYRIN REPEAT AND PROTEIN KINASE DOMAIN-CONTAINING PROTEIN"/>
    <property type="match status" value="1"/>
</dbReference>
<sequence>MAAARVTMAASRTENANLEDYSAYAHMSEEQLLQLAIERSLAETNLTPWQNRQLHTHIQPSPPKDPQRPPNNPNSANPPIETKTEKIDRDVQDIIICGNNDKVIAWTRDHGQLRVKVETVHELDPFLSAIWRGDAKYLKDLIPSKSKEIIEPNKDGWIPLHECAYYGHVECLKVLLKANPDTINKRTNRSQTPLILAVGRKHLSCVKYLLEEGADPNLANNQWETPLYKACEKANEDIVQILLKFGASPTKACIQGGTPLHEAVRNKRLDICEILVQAEAKLWAKNVYGIDPLFTAAQCNAVKLLSFLIYKGGDVNTHANDGATAFIVAMLIPRTSMSKVKSSGISPLHFAAERNRDDILEMLIEAGYEVNSMLSHDWTKMYEDRRSTALYSAVVNRNIEAAAMLLEAGADPNLDIFNPLLVAVRKGSMEMVTLLVNHGANVNALIPTHPTSFPAVLVFCLRYILMMKYLLDNGCDAASCFNCPYGSNPHPPIKPRANGRETMYLLNEDPSDCCVQFCEIISMPSVSSWVGPIIDTLLDYVGQVKLCSRITEHLESNKDWAQIKEKTFLPCTLMHLCRIKIRTRLGVPRLHRTNTLPLPARLIKFLRYEQEYFEDVL</sequence>
<feature type="repeat" description="ANK" evidence="4">
    <location>
        <begin position="288"/>
        <end position="320"/>
    </location>
</feature>
<comment type="caution">
    <text evidence="7">The sequence shown here is derived from an EMBL/GenBank/DDBJ whole genome shotgun (WGS) entry which is preliminary data.</text>
</comment>
<evidence type="ECO:0000313" key="8">
    <source>
        <dbReference type="Proteomes" id="UP000316079"/>
    </source>
</evidence>